<proteinExistence type="predicted"/>
<dbReference type="AlphaFoldDB" id="A0A0N9I1R8"/>
<name>A0A0N9I1R8_9PSEU</name>
<dbReference type="KEGG" id="kphy:AOZ06_25370"/>
<evidence type="ECO:0000313" key="3">
    <source>
        <dbReference type="Proteomes" id="UP000063699"/>
    </source>
</evidence>
<sequence>MSRPQNTSGASVPKPVADLVLRGGPVHTLAGSGPGPGPASGTALAVRSGRVLRVGADADVRDLIGPATEVVDLKGRAVIPGINDAHLHATWLGALWPDTLFGDHAAPGPGPQRPLCTPAERRAAILKAGDLLARLGITSYTEPGLGPGEDAGLAGAFGMSVVEQYRNLAAEGLLRARVTALWLYGELDGPSTLDDYRAGLAALGGRDPDPAMLNFAGVKIFADGIPPMRSAYTHHCYADGSHAELLVAGENDTEREQNLTTMIVEAHHAGLQVGVHATGDRAIELMLDAVERARAERDLDLRHYVIHGDMVNPAQLQRMARLGVGLSTQAGIAVRTASMVDAVLGAQRAGSTWPLRETLDVGIPLCLTSDAPVLPPDWRREIAAADEWMGPADNPRDRVETLLRCYTVHPARQDGAETWKGTLAEGMVADLCVLAADPLTVTAAELPGVDVDMTVLGGRVVHER</sequence>
<protein>
    <submittedName>
        <fullName evidence="2">Metal-dependent hydrolase</fullName>
    </submittedName>
</protein>
<dbReference type="STRING" id="860235.AOZ06_25370"/>
<dbReference type="InterPro" id="IPR032466">
    <property type="entry name" value="Metal_Hydrolase"/>
</dbReference>
<dbReference type="InterPro" id="IPR011059">
    <property type="entry name" value="Metal-dep_hydrolase_composite"/>
</dbReference>
<evidence type="ECO:0000259" key="1">
    <source>
        <dbReference type="Pfam" id="PF07969"/>
    </source>
</evidence>
<evidence type="ECO:0000313" key="2">
    <source>
        <dbReference type="EMBL" id="ALG09786.1"/>
    </source>
</evidence>
<keyword evidence="3" id="KW-1185">Reference proteome</keyword>
<dbReference type="Gene3D" id="3.20.20.140">
    <property type="entry name" value="Metal-dependent hydrolases"/>
    <property type="match status" value="1"/>
</dbReference>
<dbReference type="Pfam" id="PF07969">
    <property type="entry name" value="Amidohydro_3"/>
    <property type="match status" value="1"/>
</dbReference>
<dbReference type="InterPro" id="IPR013108">
    <property type="entry name" value="Amidohydro_3"/>
</dbReference>
<accession>A0A0N9I1R8</accession>
<dbReference type="EMBL" id="CP012752">
    <property type="protein sequence ID" value="ALG09786.1"/>
    <property type="molecule type" value="Genomic_DNA"/>
</dbReference>
<keyword evidence="2" id="KW-0378">Hydrolase</keyword>
<gene>
    <name evidence="2" type="ORF">AOZ06_25370</name>
</gene>
<dbReference type="PANTHER" id="PTHR22642">
    <property type="entry name" value="IMIDAZOLONEPROPIONASE"/>
    <property type="match status" value="1"/>
</dbReference>
<organism evidence="2 3">
    <name type="scientific">Kibdelosporangium phytohabitans</name>
    <dbReference type="NCBI Taxonomy" id="860235"/>
    <lineage>
        <taxon>Bacteria</taxon>
        <taxon>Bacillati</taxon>
        <taxon>Actinomycetota</taxon>
        <taxon>Actinomycetes</taxon>
        <taxon>Pseudonocardiales</taxon>
        <taxon>Pseudonocardiaceae</taxon>
        <taxon>Kibdelosporangium</taxon>
    </lineage>
</organism>
<dbReference type="GO" id="GO:0016810">
    <property type="term" value="F:hydrolase activity, acting on carbon-nitrogen (but not peptide) bonds"/>
    <property type="evidence" value="ECO:0007669"/>
    <property type="project" value="InterPro"/>
</dbReference>
<dbReference type="PANTHER" id="PTHR22642:SF2">
    <property type="entry name" value="PROTEIN LONG AFTER FAR-RED 3"/>
    <property type="match status" value="1"/>
</dbReference>
<dbReference type="SUPFAM" id="SSF51338">
    <property type="entry name" value="Composite domain of metallo-dependent hydrolases"/>
    <property type="match status" value="1"/>
</dbReference>
<dbReference type="Proteomes" id="UP000063699">
    <property type="component" value="Chromosome"/>
</dbReference>
<dbReference type="SUPFAM" id="SSF51556">
    <property type="entry name" value="Metallo-dependent hydrolases"/>
    <property type="match status" value="1"/>
</dbReference>
<feature type="domain" description="Amidohydrolase 3" evidence="1">
    <location>
        <begin position="114"/>
        <end position="462"/>
    </location>
</feature>
<reference evidence="2 3" key="1">
    <citation type="submission" date="2015-07" db="EMBL/GenBank/DDBJ databases">
        <title>Genome sequencing of Kibdelosporangium phytohabitans.</title>
        <authorList>
            <person name="Qin S."/>
            <person name="Xing K."/>
        </authorList>
    </citation>
    <scope>NUCLEOTIDE SEQUENCE [LARGE SCALE GENOMIC DNA]</scope>
    <source>
        <strain evidence="2 3">KLBMP1111</strain>
    </source>
</reference>
<dbReference type="Gene3D" id="2.30.40.10">
    <property type="entry name" value="Urease, subunit C, domain 1"/>
    <property type="match status" value="1"/>
</dbReference>